<evidence type="ECO:0000313" key="8">
    <source>
        <dbReference type="Proteomes" id="UP001230005"/>
    </source>
</evidence>
<dbReference type="InterPro" id="IPR019832">
    <property type="entry name" value="Mn/Fe_SOD_C"/>
</dbReference>
<evidence type="ECO:0000259" key="6">
    <source>
        <dbReference type="Pfam" id="PF02777"/>
    </source>
</evidence>
<evidence type="ECO:0000259" key="5">
    <source>
        <dbReference type="Pfam" id="PF00081"/>
    </source>
</evidence>
<accession>A0ABU0A2I7</accession>
<dbReference type="PANTHER" id="PTHR11404">
    <property type="entry name" value="SUPEROXIDE DISMUTASE 2"/>
    <property type="match status" value="1"/>
</dbReference>
<dbReference type="GO" id="GO:0004784">
    <property type="term" value="F:superoxide dismutase activity"/>
    <property type="evidence" value="ECO:0007669"/>
    <property type="project" value="UniProtKB-EC"/>
</dbReference>
<dbReference type="InterPro" id="IPR036314">
    <property type="entry name" value="SOD_C_sf"/>
</dbReference>
<dbReference type="Proteomes" id="UP001230005">
    <property type="component" value="Unassembled WGS sequence"/>
</dbReference>
<name>A0ABU0A2I7_9BACI</name>
<sequence>MSLENEYSKELIVWLERFSREVGGNDAHEELISKANTLLDRLYERDKKDMTKLVQLQREAEDLYLAYEHSNRTEEEVQRTKRIPVGKHKLPKLPYEYHQLEPYINRRIMELHHKKHHQSYVDGLNKAEKKLQEQRKTKFEEIKHWQRELAFNGAGHYLHSLFWEVMSPKGGGKPKGQLAKQIDQDFGGFQSFKNHFTEAAKNVEGGGWAILVWAPQAGRLEILTAEKHQNLSQWDVIPLLPLDVWEHAYYLQYENERERYINNWWNVVNWSFVEKRFLEISKNNWLV</sequence>
<dbReference type="InterPro" id="IPR019833">
    <property type="entry name" value="Mn/Fe_SOD_BS"/>
</dbReference>
<proteinExistence type="inferred from homology"/>
<dbReference type="Pfam" id="PF00081">
    <property type="entry name" value="Sod_Fe_N"/>
    <property type="match status" value="1"/>
</dbReference>
<dbReference type="InterPro" id="IPR019831">
    <property type="entry name" value="Mn/Fe_SOD_N"/>
</dbReference>
<comment type="caution">
    <text evidence="7">The sequence shown here is derived from an EMBL/GenBank/DDBJ whole genome shotgun (WGS) entry which is preliminary data.</text>
</comment>
<evidence type="ECO:0000256" key="4">
    <source>
        <dbReference type="ARBA" id="ARBA00023002"/>
    </source>
</evidence>
<dbReference type="Pfam" id="PF02777">
    <property type="entry name" value="Sod_Fe_C"/>
    <property type="match status" value="1"/>
</dbReference>
<reference evidence="7 8" key="1">
    <citation type="submission" date="2023-07" db="EMBL/GenBank/DDBJ databases">
        <title>Genomic Encyclopedia of Type Strains, Phase IV (KMG-IV): sequencing the most valuable type-strain genomes for metagenomic binning, comparative biology and taxonomic classification.</title>
        <authorList>
            <person name="Goeker M."/>
        </authorList>
    </citation>
    <scope>NUCLEOTIDE SEQUENCE [LARGE SCALE GENOMIC DNA]</scope>
    <source>
        <strain evidence="7 8">DSM 9768</strain>
    </source>
</reference>
<dbReference type="InterPro" id="IPR036324">
    <property type="entry name" value="Mn/Fe_SOD_N_sf"/>
</dbReference>
<dbReference type="EC" id="1.15.1.1" evidence="2"/>
<organism evidence="7 8">
    <name type="scientific">Evansella vedderi</name>
    <dbReference type="NCBI Taxonomy" id="38282"/>
    <lineage>
        <taxon>Bacteria</taxon>
        <taxon>Bacillati</taxon>
        <taxon>Bacillota</taxon>
        <taxon>Bacilli</taxon>
        <taxon>Bacillales</taxon>
        <taxon>Bacillaceae</taxon>
        <taxon>Evansella</taxon>
    </lineage>
</organism>
<dbReference type="SUPFAM" id="SSF46609">
    <property type="entry name" value="Fe,Mn superoxide dismutase (SOD), N-terminal domain"/>
    <property type="match status" value="1"/>
</dbReference>
<keyword evidence="8" id="KW-1185">Reference proteome</keyword>
<dbReference type="SUPFAM" id="SSF54719">
    <property type="entry name" value="Fe,Mn superoxide dismutase (SOD), C-terminal domain"/>
    <property type="match status" value="1"/>
</dbReference>
<feature type="domain" description="Manganese/iron superoxide dismutase C-terminal" evidence="6">
    <location>
        <begin position="174"/>
        <end position="276"/>
    </location>
</feature>
<dbReference type="PRINTS" id="PR01703">
    <property type="entry name" value="MNSODISMTASE"/>
</dbReference>
<dbReference type="EMBL" id="JAUSUG010000032">
    <property type="protein sequence ID" value="MDQ0257700.1"/>
    <property type="molecule type" value="Genomic_DNA"/>
</dbReference>
<dbReference type="InterPro" id="IPR050265">
    <property type="entry name" value="Fe/Mn_Superoxide_Dismutase"/>
</dbReference>
<evidence type="ECO:0000256" key="3">
    <source>
        <dbReference type="ARBA" id="ARBA00022723"/>
    </source>
</evidence>
<protein>
    <recommendedName>
        <fullName evidence="2">superoxide dismutase</fullName>
        <ecNumber evidence="2">1.15.1.1</ecNumber>
    </recommendedName>
</protein>
<keyword evidence="3" id="KW-0479">Metal-binding</keyword>
<feature type="domain" description="Manganese/iron superoxide dismutase N-terminal" evidence="5">
    <location>
        <begin position="87"/>
        <end position="167"/>
    </location>
</feature>
<evidence type="ECO:0000313" key="7">
    <source>
        <dbReference type="EMBL" id="MDQ0257700.1"/>
    </source>
</evidence>
<dbReference type="PROSITE" id="PS00088">
    <property type="entry name" value="SOD_MN"/>
    <property type="match status" value="1"/>
</dbReference>
<keyword evidence="4 7" id="KW-0560">Oxidoreductase</keyword>
<dbReference type="RefSeq" id="WP_307331838.1">
    <property type="nucleotide sequence ID" value="NZ_JAUSUG010000032.1"/>
</dbReference>
<dbReference type="Gene3D" id="1.10.287.990">
    <property type="entry name" value="Fe,Mn superoxide dismutase (SOD) domain"/>
    <property type="match status" value="1"/>
</dbReference>
<dbReference type="InterPro" id="IPR001189">
    <property type="entry name" value="Mn/Fe_SOD"/>
</dbReference>
<evidence type="ECO:0000256" key="2">
    <source>
        <dbReference type="ARBA" id="ARBA00012682"/>
    </source>
</evidence>
<comment type="similarity">
    <text evidence="1">Belongs to the iron/manganese superoxide dismutase family.</text>
</comment>
<evidence type="ECO:0000256" key="1">
    <source>
        <dbReference type="ARBA" id="ARBA00008714"/>
    </source>
</evidence>
<dbReference type="PANTHER" id="PTHR11404:SF6">
    <property type="entry name" value="SUPEROXIDE DISMUTASE [MN], MITOCHONDRIAL"/>
    <property type="match status" value="1"/>
</dbReference>
<dbReference type="Gene3D" id="3.55.40.20">
    <property type="entry name" value="Iron/manganese superoxide dismutase, C-terminal domain"/>
    <property type="match status" value="1"/>
</dbReference>
<gene>
    <name evidence="7" type="ORF">J2S74_005162</name>
</gene>